<sequence>MTSQYAKQVSQGSSLIPLQNLPVPALFSETEPSVSCDTCSAKCCRLEVMLITDTGVPMRFIDTDQWGSMTMARLDDGWCSALDRETMRCSIYENRPLICREFEMKGDDCLEERKADW</sequence>
<dbReference type="Pfam" id="PF03692">
    <property type="entry name" value="CxxCxxCC"/>
    <property type="match status" value="1"/>
</dbReference>
<dbReference type="Proteomes" id="UP000316905">
    <property type="component" value="Unassembled WGS sequence"/>
</dbReference>
<reference evidence="1 2" key="1">
    <citation type="journal article" date="2015" name="Stand. Genomic Sci.">
        <title>Genomic Encyclopedia of Bacterial and Archaeal Type Strains, Phase III: the genomes of soil and plant-associated and newly described type strains.</title>
        <authorList>
            <person name="Whitman W.B."/>
            <person name="Woyke T."/>
            <person name="Klenk H.P."/>
            <person name="Zhou Y."/>
            <person name="Lilburn T.G."/>
            <person name="Beck B.J."/>
            <person name="De Vos P."/>
            <person name="Vandamme P."/>
            <person name="Eisen J.A."/>
            <person name="Garrity G."/>
            <person name="Hugenholtz P."/>
            <person name="Kyrpides N.C."/>
        </authorList>
    </citation>
    <scope>NUCLEOTIDE SEQUENCE [LARGE SCALE GENOMIC DNA]</scope>
    <source>
        <strain evidence="1 2">CGMCC 1.6858</strain>
    </source>
</reference>
<keyword evidence="2" id="KW-1185">Reference proteome</keyword>
<dbReference type="OrthoDB" id="71604at2"/>
<dbReference type="EMBL" id="VLKY01000011">
    <property type="protein sequence ID" value="TWI52579.1"/>
    <property type="molecule type" value="Genomic_DNA"/>
</dbReference>
<name>A0A562Q780_9PSED</name>
<accession>A0A562Q780</accession>
<evidence type="ECO:0000313" key="2">
    <source>
        <dbReference type="Proteomes" id="UP000316905"/>
    </source>
</evidence>
<dbReference type="InterPro" id="IPR005358">
    <property type="entry name" value="Puta_zinc/iron-chelating_dom"/>
</dbReference>
<evidence type="ECO:0000313" key="1">
    <source>
        <dbReference type="EMBL" id="TWI52579.1"/>
    </source>
</evidence>
<protein>
    <submittedName>
        <fullName evidence="1">Putative zinc-or iron-chelating protein</fullName>
    </submittedName>
</protein>
<comment type="caution">
    <text evidence="1">The sequence shown here is derived from an EMBL/GenBank/DDBJ whole genome shotgun (WGS) entry which is preliminary data.</text>
</comment>
<proteinExistence type="predicted"/>
<dbReference type="RefSeq" id="WP_145143894.1">
    <property type="nucleotide sequence ID" value="NZ_VLKY01000011.1"/>
</dbReference>
<dbReference type="AlphaFoldDB" id="A0A562Q780"/>
<organism evidence="1 2">
    <name type="scientific">Pseudomonas duriflava</name>
    <dbReference type="NCBI Taxonomy" id="459528"/>
    <lineage>
        <taxon>Bacteria</taxon>
        <taxon>Pseudomonadati</taxon>
        <taxon>Pseudomonadota</taxon>
        <taxon>Gammaproteobacteria</taxon>
        <taxon>Pseudomonadales</taxon>
        <taxon>Pseudomonadaceae</taxon>
        <taxon>Pseudomonas</taxon>
    </lineage>
</organism>
<gene>
    <name evidence="1" type="ORF">IQ22_03349</name>
</gene>